<accession>A0AAV4SBB7</accession>
<keyword evidence="2" id="KW-1185">Reference proteome</keyword>
<dbReference type="AlphaFoldDB" id="A0AAV4SBB7"/>
<dbReference type="EMBL" id="BPLR01009276">
    <property type="protein sequence ID" value="GIY30772.1"/>
    <property type="molecule type" value="Genomic_DNA"/>
</dbReference>
<dbReference type="Proteomes" id="UP001054945">
    <property type="component" value="Unassembled WGS sequence"/>
</dbReference>
<evidence type="ECO:0000313" key="1">
    <source>
        <dbReference type="EMBL" id="GIY30772.1"/>
    </source>
</evidence>
<evidence type="ECO:0000313" key="2">
    <source>
        <dbReference type="Proteomes" id="UP001054945"/>
    </source>
</evidence>
<gene>
    <name evidence="1" type="ORF">CEXT_417921</name>
</gene>
<organism evidence="1 2">
    <name type="scientific">Caerostris extrusa</name>
    <name type="common">Bark spider</name>
    <name type="synonym">Caerostris bankana</name>
    <dbReference type="NCBI Taxonomy" id="172846"/>
    <lineage>
        <taxon>Eukaryota</taxon>
        <taxon>Metazoa</taxon>
        <taxon>Ecdysozoa</taxon>
        <taxon>Arthropoda</taxon>
        <taxon>Chelicerata</taxon>
        <taxon>Arachnida</taxon>
        <taxon>Araneae</taxon>
        <taxon>Araneomorphae</taxon>
        <taxon>Entelegynae</taxon>
        <taxon>Araneoidea</taxon>
        <taxon>Araneidae</taxon>
        <taxon>Caerostris</taxon>
    </lineage>
</organism>
<protein>
    <submittedName>
        <fullName evidence="1">Uncharacterized protein</fullName>
    </submittedName>
</protein>
<reference evidence="1 2" key="1">
    <citation type="submission" date="2021-06" db="EMBL/GenBank/DDBJ databases">
        <title>Caerostris extrusa draft genome.</title>
        <authorList>
            <person name="Kono N."/>
            <person name="Arakawa K."/>
        </authorList>
    </citation>
    <scope>NUCLEOTIDE SEQUENCE [LARGE SCALE GENOMIC DNA]</scope>
</reference>
<comment type="caution">
    <text evidence="1">The sequence shown here is derived from an EMBL/GenBank/DDBJ whole genome shotgun (WGS) entry which is preliminary data.</text>
</comment>
<sequence length="67" mass="7537">MNLEPLHSNPQTSSQLMRSHCCLPLFHRIASPPEDPFPSKSNYKTDLAKACWLRELLAALSATKSQQ</sequence>
<proteinExistence type="predicted"/>
<name>A0AAV4SBB7_CAEEX</name>